<feature type="region of interest" description="Disordered" evidence="1">
    <location>
        <begin position="189"/>
        <end position="292"/>
    </location>
</feature>
<dbReference type="AlphaFoldDB" id="A0A6G1M3F7"/>
<feature type="compositionally biased region" description="Basic and acidic residues" evidence="1">
    <location>
        <begin position="234"/>
        <end position="245"/>
    </location>
</feature>
<feature type="compositionally biased region" description="Pro residues" evidence="1">
    <location>
        <begin position="217"/>
        <end position="226"/>
    </location>
</feature>
<evidence type="ECO:0000313" key="4">
    <source>
        <dbReference type="Proteomes" id="UP000472727"/>
    </source>
</evidence>
<feature type="region of interest" description="Disordered" evidence="1">
    <location>
        <begin position="83"/>
        <end position="123"/>
    </location>
</feature>
<protein>
    <submittedName>
        <fullName evidence="2">Uncharacterized protein</fullName>
    </submittedName>
</protein>
<evidence type="ECO:0000313" key="5">
    <source>
        <dbReference type="Proteomes" id="UP000479691"/>
    </source>
</evidence>
<organism evidence="2 5">
    <name type="scientific">Orbilia oligospora</name>
    <name type="common">Nematode-trapping fungus</name>
    <name type="synonym">Arthrobotrys oligospora</name>
    <dbReference type="NCBI Taxonomy" id="2813651"/>
    <lineage>
        <taxon>Eukaryota</taxon>
        <taxon>Fungi</taxon>
        <taxon>Dikarya</taxon>
        <taxon>Ascomycota</taxon>
        <taxon>Pezizomycotina</taxon>
        <taxon>Orbiliomycetes</taxon>
        <taxon>Orbiliales</taxon>
        <taxon>Orbiliaceae</taxon>
        <taxon>Orbilia</taxon>
    </lineage>
</organism>
<name>A0A6G1M3F7_ORBOL</name>
<dbReference type="Proteomes" id="UP000472727">
    <property type="component" value="Unassembled WGS sequence"/>
</dbReference>
<accession>A0A6G1M3F7</accession>
<reference evidence="4 5" key="1">
    <citation type="submission" date="2019-06" db="EMBL/GenBank/DDBJ databases">
        <authorList>
            <person name="Palmer J.M."/>
        </authorList>
    </citation>
    <scope>NUCLEOTIDE SEQUENCE [LARGE SCALE GENOMIC DNA]</scope>
    <source>
        <strain evidence="3 4">TWF106</strain>
        <strain evidence="2 5">TWF788</strain>
    </source>
</reference>
<dbReference type="EMBL" id="WIWS01000015">
    <property type="protein sequence ID" value="KAF3225370.1"/>
    <property type="molecule type" value="Genomic_DNA"/>
</dbReference>
<comment type="caution">
    <text evidence="2">The sequence shown here is derived from an EMBL/GenBank/DDBJ whole genome shotgun (WGS) entry which is preliminary data.</text>
</comment>
<feature type="compositionally biased region" description="Low complexity" evidence="1">
    <location>
        <begin position="261"/>
        <end position="276"/>
    </location>
</feature>
<dbReference type="Proteomes" id="UP000479691">
    <property type="component" value="Unassembled WGS sequence"/>
</dbReference>
<dbReference type="EMBL" id="JAABOE010000044">
    <property type="protein sequence ID" value="KAF3177480.1"/>
    <property type="molecule type" value="Genomic_DNA"/>
</dbReference>
<evidence type="ECO:0000313" key="2">
    <source>
        <dbReference type="EMBL" id="KAF3177480.1"/>
    </source>
</evidence>
<feature type="region of interest" description="Disordered" evidence="1">
    <location>
        <begin position="315"/>
        <end position="340"/>
    </location>
</feature>
<sequence>MPAGNLQYEQQRPFEATKEVFLQVVYLENLSKDFENNPNFATPRSVPSTIRSKTTVFPKRAVSCPGAPSQNKVKPFQSLFKPTVSPVPEQEQEPQGVSNQSTPASTMKKKKNEKYKDKSRRSSRSQSIFSIASSFFGPLALGSDVSLDRQISPALQTSHVFFADEDIPPPSVDSSFALPDDMPRKEVQKPWFVGPMTSGSTTPITVLGPDEQILPSPDQPSPPAPSLVPSSELSPKREVSPEREVSPVASEDSDESNLKGTNPSTEETTTPSTIPRSTRRKSKFGSIGSFLPSFSESRRESIASFFKGARDLPSRLFKKSSKSTSPSPPQLRSTFKFTEKDTLPPKKIPLAKWQKSAKRRDKIFKIKSKWRNLTSSGRVHRETRRRLSKEKEWKEYRAKLTGTQKLLAIVDDAKDKAWEWIDKRAEKKRREKLNAYKTMRDERRKSIVLVPVYRDYEIVARRESSYSGFGYTPDGSD</sequence>
<feature type="compositionally biased region" description="Polar residues" evidence="1">
    <location>
        <begin position="93"/>
        <end position="105"/>
    </location>
</feature>
<evidence type="ECO:0000256" key="1">
    <source>
        <dbReference type="SAM" id="MobiDB-lite"/>
    </source>
</evidence>
<proteinExistence type="predicted"/>
<feature type="compositionally biased region" description="Basic residues" evidence="1">
    <location>
        <begin position="107"/>
        <end position="123"/>
    </location>
</feature>
<gene>
    <name evidence="3" type="ORF">TWF106_002509</name>
    <name evidence="2" type="ORF">TWF788_007683</name>
</gene>
<evidence type="ECO:0000313" key="3">
    <source>
        <dbReference type="EMBL" id="KAF3225370.1"/>
    </source>
</evidence>